<dbReference type="EMBL" id="BLLK01000046">
    <property type="protein sequence ID" value="GFH52717.1"/>
    <property type="molecule type" value="Genomic_DNA"/>
</dbReference>
<dbReference type="PROSITE" id="PS51471">
    <property type="entry name" value="FE2OG_OXY"/>
    <property type="match status" value="1"/>
</dbReference>
<evidence type="ECO:0000259" key="3">
    <source>
        <dbReference type="PROSITE" id="PS51471"/>
    </source>
</evidence>
<dbReference type="Gene3D" id="1.25.40.10">
    <property type="entry name" value="Tetratricopeptide repeat domain"/>
    <property type="match status" value="1"/>
</dbReference>
<dbReference type="SUPFAM" id="SSF48452">
    <property type="entry name" value="TPR-like"/>
    <property type="match status" value="1"/>
</dbReference>
<accession>A0AAD3CVB2</accession>
<comment type="caution">
    <text evidence="4">The sequence shown here is derived from an EMBL/GenBank/DDBJ whole genome shotgun (WGS) entry which is preliminary data.</text>
</comment>
<gene>
    <name evidence="4" type="ORF">CTEN210_09193</name>
</gene>
<evidence type="ECO:0000313" key="5">
    <source>
        <dbReference type="Proteomes" id="UP001054902"/>
    </source>
</evidence>
<dbReference type="InterPro" id="IPR005123">
    <property type="entry name" value="Oxoglu/Fe-dep_dioxygenase_dom"/>
</dbReference>
<name>A0AAD3CVB2_9STRA</name>
<dbReference type="GO" id="GO:0046872">
    <property type="term" value="F:metal ion binding"/>
    <property type="evidence" value="ECO:0007669"/>
    <property type="project" value="UniProtKB-KW"/>
</dbReference>
<feature type="chain" id="PRO_5042069643" description="Fe2OG dioxygenase domain-containing protein" evidence="2">
    <location>
        <begin position="21"/>
        <end position="476"/>
    </location>
</feature>
<organism evidence="4 5">
    <name type="scientific">Chaetoceros tenuissimus</name>
    <dbReference type="NCBI Taxonomy" id="426638"/>
    <lineage>
        <taxon>Eukaryota</taxon>
        <taxon>Sar</taxon>
        <taxon>Stramenopiles</taxon>
        <taxon>Ochrophyta</taxon>
        <taxon>Bacillariophyta</taxon>
        <taxon>Coscinodiscophyceae</taxon>
        <taxon>Chaetocerotophycidae</taxon>
        <taxon>Chaetocerotales</taxon>
        <taxon>Chaetocerotaceae</taxon>
        <taxon>Chaetoceros</taxon>
    </lineage>
</organism>
<dbReference type="AlphaFoldDB" id="A0AAD3CVB2"/>
<dbReference type="InterPro" id="IPR011990">
    <property type="entry name" value="TPR-like_helical_dom_sf"/>
</dbReference>
<keyword evidence="1" id="KW-0560">Oxidoreductase</keyword>
<feature type="signal peptide" evidence="2">
    <location>
        <begin position="1"/>
        <end position="20"/>
    </location>
</feature>
<protein>
    <recommendedName>
        <fullName evidence="3">Fe2OG dioxygenase domain-containing protein</fullName>
    </recommendedName>
</protein>
<feature type="domain" description="Fe2OG dioxygenase" evidence="3">
    <location>
        <begin position="173"/>
        <end position="278"/>
    </location>
</feature>
<keyword evidence="2" id="KW-0732">Signal</keyword>
<keyword evidence="5" id="KW-1185">Reference proteome</keyword>
<dbReference type="GO" id="GO:0016491">
    <property type="term" value="F:oxidoreductase activity"/>
    <property type="evidence" value="ECO:0007669"/>
    <property type="project" value="UniProtKB-KW"/>
</dbReference>
<keyword evidence="1" id="KW-0408">Iron</keyword>
<dbReference type="Gene3D" id="2.60.120.620">
    <property type="entry name" value="q2cbj1_9rhob like domain"/>
    <property type="match status" value="1"/>
</dbReference>
<evidence type="ECO:0000256" key="2">
    <source>
        <dbReference type="SAM" id="SignalP"/>
    </source>
</evidence>
<proteinExistence type="inferred from homology"/>
<evidence type="ECO:0000256" key="1">
    <source>
        <dbReference type="RuleBase" id="RU003682"/>
    </source>
</evidence>
<dbReference type="Proteomes" id="UP001054902">
    <property type="component" value="Unassembled WGS sequence"/>
</dbReference>
<evidence type="ECO:0000313" key="4">
    <source>
        <dbReference type="EMBL" id="GFH52717.1"/>
    </source>
</evidence>
<dbReference type="SUPFAM" id="SSF51197">
    <property type="entry name" value="Clavaminate synthase-like"/>
    <property type="match status" value="1"/>
</dbReference>
<sequence length="476" mass="52785">MCNYVVYLLISFYSVKVVEALSGGIFTSIPCTFGIQECIETVTQKHLAEFEFGSKTFGTSGSNTNNDGRTFDNEAFISRMVKKGYAGPSESKLENGNVIFETKNPILSQEECNYFIDVAKDTIRKEKEADLKYARTVEGEPEWKRTNSDLGEVRLSNLPPHAVTKLRDLLANELYPILVNRFNVQNLAVYDGLILGNIAPSKSQPVHRDASLLTLNIALSSPEDFEGGGTYIEGLENSDGLPLLISKGKALCHSSSIMHAGNGISNGERWVLVLFVISQNDVQVARRAHAECLDHIDKCRLENAIAAIETGLQDSPHDHVLHMSKGQVASMRGNEQESIECLAKAAALYPPSHRGAMTLGKMLESKRRPRAALRRFESVLTQIQDKDLLQQAWMPLKATAWDARVSAGRCALLCAEVEAQKNPLALRERSWSKCHLPAAIERLETALMFVPGDEYIISMLDRAKELFYEANTFSTT</sequence>
<reference evidence="4 5" key="1">
    <citation type="journal article" date="2021" name="Sci. Rep.">
        <title>The genome of the diatom Chaetoceros tenuissimus carries an ancient integrated fragment of an extant virus.</title>
        <authorList>
            <person name="Hongo Y."/>
            <person name="Kimura K."/>
            <person name="Takaki Y."/>
            <person name="Yoshida Y."/>
            <person name="Baba S."/>
            <person name="Kobayashi G."/>
            <person name="Nagasaki K."/>
            <person name="Hano T."/>
            <person name="Tomaru Y."/>
        </authorList>
    </citation>
    <scope>NUCLEOTIDE SEQUENCE [LARGE SCALE GENOMIC DNA]</scope>
    <source>
        <strain evidence="4 5">NIES-3715</strain>
    </source>
</reference>
<comment type="similarity">
    <text evidence="1">Belongs to the iron/ascorbate-dependent oxidoreductase family.</text>
</comment>
<keyword evidence="1" id="KW-0479">Metal-binding</keyword>